<reference evidence="3 4" key="1">
    <citation type="submission" date="2024-02" db="EMBL/GenBank/DDBJ databases">
        <title>De novo assembly and annotation of 12 fungi associated with fruit tree decline syndrome in Ontario, Canada.</title>
        <authorList>
            <person name="Sulman M."/>
            <person name="Ellouze W."/>
            <person name="Ilyukhin E."/>
        </authorList>
    </citation>
    <scope>NUCLEOTIDE SEQUENCE [LARGE SCALE GENOMIC DNA]</scope>
    <source>
        <strain evidence="3 4">M42-189</strain>
    </source>
</reference>
<evidence type="ECO:0000313" key="4">
    <source>
        <dbReference type="Proteomes" id="UP001521785"/>
    </source>
</evidence>
<sequence>MPAFFPTPELAELATRAQANATVGNGLKVVCAWPVSGQYGPGSRVLYVPHRASHRKPVLTASSYYVLVAACVLARNIEWLRKACLAAALLLPAVGSLHALVLASLHVNGPLRPLAQRVVDMDIYGAFQVCSIAILAAPLTVRLSKTYFYDPGRNLIFVWTGLILAGLLSLAVEFYRVSPIECPTAVPGGKHFPYGVQTCGLICSEDDPTGRSPYSPLRAGPAANIGVIPIPTVLTFNTGMLVATACCVPAVVSLLFTFDKILALHWKRRFGPNEQTERNRSIEPIEGTNGATQEHMDGINGAIRRVLKVIEIPLFSAAILAILIVGEINFFSHQVRWETEPIASVGQWGPIAGTIFAALGSLYVLLMTGEEEKPGTPHSNTDCTCNCGNHLQRQPTFTLEQGTDGYPSQISLDDNGAPMQLRRSHDTFITDSTHPRRSTDPGGRRRVAEMLQRAGDKLGSAAHNKYDEKHYNRSRAREFPEIPGEAMRNPDLNELQRQFSIRRDVILREENSRAASPSPSNLTFPDNGGSPSASPVIAQNGFSESPERMPTRRDTLEIPSPTHTSFPDLEPGRIPARRSTLEVPSLTKTTSSETERGRIPARRATLEVPSPTQSSQNGADRERLPARRATLEFSGIA</sequence>
<evidence type="ECO:0000313" key="3">
    <source>
        <dbReference type="EMBL" id="KAL1601514.1"/>
    </source>
</evidence>
<accession>A0ABR3RBL8</accession>
<proteinExistence type="predicted"/>
<feature type="transmembrane region" description="Helical" evidence="2">
    <location>
        <begin position="58"/>
        <end position="77"/>
    </location>
</feature>
<feature type="transmembrane region" description="Helical" evidence="2">
    <location>
        <begin position="155"/>
        <end position="175"/>
    </location>
</feature>
<comment type="caution">
    <text evidence="3">The sequence shown here is derived from an EMBL/GenBank/DDBJ whole genome shotgun (WGS) entry which is preliminary data.</text>
</comment>
<keyword evidence="4" id="KW-1185">Reference proteome</keyword>
<evidence type="ECO:0000256" key="1">
    <source>
        <dbReference type="SAM" id="MobiDB-lite"/>
    </source>
</evidence>
<feature type="region of interest" description="Disordered" evidence="1">
    <location>
        <begin position="510"/>
        <end position="637"/>
    </location>
</feature>
<dbReference type="EMBL" id="JAKJXO020000008">
    <property type="protein sequence ID" value="KAL1601514.1"/>
    <property type="molecule type" value="Genomic_DNA"/>
</dbReference>
<feature type="compositionally biased region" description="Polar residues" evidence="1">
    <location>
        <begin position="513"/>
        <end position="533"/>
    </location>
</feature>
<gene>
    <name evidence="3" type="ORF">SLS60_006429</name>
</gene>
<protein>
    <submittedName>
        <fullName evidence="3">Uncharacterized protein</fullName>
    </submittedName>
</protein>
<feature type="transmembrane region" description="Helical" evidence="2">
    <location>
        <begin position="345"/>
        <end position="366"/>
    </location>
</feature>
<feature type="compositionally biased region" description="Basic and acidic residues" evidence="1">
    <location>
        <begin position="545"/>
        <end position="556"/>
    </location>
</feature>
<keyword evidence="2" id="KW-1133">Transmembrane helix</keyword>
<evidence type="ECO:0000256" key="2">
    <source>
        <dbReference type="SAM" id="Phobius"/>
    </source>
</evidence>
<feature type="transmembrane region" description="Helical" evidence="2">
    <location>
        <begin position="84"/>
        <end position="103"/>
    </location>
</feature>
<name>A0ABR3RBL8_9PLEO</name>
<organism evidence="3 4">
    <name type="scientific">Paraconiothyrium brasiliense</name>
    <dbReference type="NCBI Taxonomy" id="300254"/>
    <lineage>
        <taxon>Eukaryota</taxon>
        <taxon>Fungi</taxon>
        <taxon>Dikarya</taxon>
        <taxon>Ascomycota</taxon>
        <taxon>Pezizomycotina</taxon>
        <taxon>Dothideomycetes</taxon>
        <taxon>Pleosporomycetidae</taxon>
        <taxon>Pleosporales</taxon>
        <taxon>Massarineae</taxon>
        <taxon>Didymosphaeriaceae</taxon>
        <taxon>Paraconiothyrium</taxon>
    </lineage>
</organism>
<feature type="transmembrane region" description="Helical" evidence="2">
    <location>
        <begin position="123"/>
        <end position="143"/>
    </location>
</feature>
<dbReference type="Proteomes" id="UP001521785">
    <property type="component" value="Unassembled WGS sequence"/>
</dbReference>
<keyword evidence="2" id="KW-0812">Transmembrane</keyword>
<keyword evidence="2" id="KW-0472">Membrane</keyword>
<feature type="transmembrane region" description="Helical" evidence="2">
    <location>
        <begin position="306"/>
        <end position="325"/>
    </location>
</feature>
<feature type="transmembrane region" description="Helical" evidence="2">
    <location>
        <begin position="239"/>
        <end position="258"/>
    </location>
</feature>